<dbReference type="InterPro" id="IPR013783">
    <property type="entry name" value="Ig-like_fold"/>
</dbReference>
<dbReference type="InterPro" id="IPR000315">
    <property type="entry name" value="Znf_B-box"/>
</dbReference>
<evidence type="ECO:0000313" key="12">
    <source>
        <dbReference type="Proteomes" id="UP000694865"/>
    </source>
</evidence>
<evidence type="ECO:0000256" key="6">
    <source>
        <dbReference type="ARBA" id="ARBA00022833"/>
    </source>
</evidence>
<feature type="domain" description="B box-type" evidence="11">
    <location>
        <begin position="93"/>
        <end position="136"/>
    </location>
</feature>
<keyword evidence="6" id="KW-0862">Zinc</keyword>
<dbReference type="InterPro" id="IPR001841">
    <property type="entry name" value="Znf_RING"/>
</dbReference>
<evidence type="ECO:0000256" key="7">
    <source>
        <dbReference type="PROSITE-ProRule" id="PRU00024"/>
    </source>
</evidence>
<evidence type="ECO:0000256" key="9">
    <source>
        <dbReference type="PROSITE-ProRule" id="PRU00504"/>
    </source>
</evidence>
<evidence type="ECO:0000259" key="10">
    <source>
        <dbReference type="PROSITE" id="PS50089"/>
    </source>
</evidence>
<feature type="repeat" description="NHL" evidence="9">
    <location>
        <begin position="482"/>
        <end position="525"/>
    </location>
</feature>
<dbReference type="GeneID" id="102806555"/>
<keyword evidence="2" id="KW-0597">Phosphoprotein</keyword>
<gene>
    <name evidence="13" type="primary">LOC102806555</name>
</gene>
<dbReference type="PROSITE" id="PS00518">
    <property type="entry name" value="ZF_RING_1"/>
    <property type="match status" value="1"/>
</dbReference>
<dbReference type="InterPro" id="IPR001298">
    <property type="entry name" value="Filamin/ABP280_rpt"/>
</dbReference>
<keyword evidence="12" id="KW-1185">Reference proteome</keyword>
<name>A0ABM0MBT2_SACKO</name>
<dbReference type="InterPro" id="IPR013083">
    <property type="entry name" value="Znf_RING/FYVE/PHD"/>
</dbReference>
<dbReference type="InterPro" id="IPR014756">
    <property type="entry name" value="Ig_E-set"/>
</dbReference>
<dbReference type="Gene3D" id="2.120.10.30">
    <property type="entry name" value="TolB, C-terminal domain"/>
    <property type="match status" value="2"/>
</dbReference>
<dbReference type="PANTHER" id="PTHR24104">
    <property type="entry name" value="E3 UBIQUITIN-PROTEIN LIGASE NHLRC1-RELATED"/>
    <property type="match status" value="1"/>
</dbReference>
<dbReference type="Pfam" id="PF00630">
    <property type="entry name" value="Filamin"/>
    <property type="match status" value="1"/>
</dbReference>
<keyword evidence="5 7" id="KW-0863">Zinc-finger</keyword>
<reference evidence="13" key="1">
    <citation type="submission" date="2025-08" db="UniProtKB">
        <authorList>
            <consortium name="RefSeq"/>
        </authorList>
    </citation>
    <scope>IDENTIFICATION</scope>
    <source>
        <tissue evidence="13">Testes</tissue>
    </source>
</reference>
<comment type="similarity">
    <text evidence="1">Belongs to the TRIM/RBCC family.</text>
</comment>
<dbReference type="CDD" id="cd19757">
    <property type="entry name" value="Bbox1"/>
    <property type="match status" value="1"/>
</dbReference>
<feature type="domain" description="B box-type" evidence="11">
    <location>
        <begin position="157"/>
        <end position="202"/>
    </location>
</feature>
<sequence length="617" mass="69271">MASSSSLREFLDKLNDDYVSCAICLEQCKKPKILPCLHTFCEDCLEQLVEQTHARRFRCPTCKSMCTSCIGSLKGNHFMVSLIDLVNENREKEAVVLCDVCATNAANHICVDCSKDLCETCINEHRTTLSHQVLTLQECTELKVEKEVSWYSILDHCLKHTNNRLDYFCESCNVDICFECTIIDHRVPQHVHRYAEHKSQSRDDDDIAHETFNALKRKDCMDDNSSVVNSNPIKTRKMAHKEINQRQFVWVSKCGIGSIPRRLLKGDTANIIITTRNKHGIPVMSRQQIIVKVVKPDGSNCDGVLIDNHDGTYTVPVRGEIGGKYVVTMTIRDQHIPGTPVKIVVDQSVVMKIGKQGHGNKEFYFPNQIVVNRKGDFAIADTDNGRLQIVSQTGRYKKTILLPQSMKPTAIAMSNGDKYFTTDASNNEVVVLGNNGVILKSFGNDRLAFPLGIAISPQNSDVYVTNSGCGTIEIYTQEGDFVRSFGSRGNLGGQFSCPYSIAFDSHGVAYVSDSYNHRIQVFSSDSRFLYTFGSIGKNDGQFYYPRGVAIDNDRYVYVTDQENRLQKFDSTGRFIRRIDNVNDHGLNMPTGIAFIGNSPMKIIVVDTNNHCIKIFVP</sequence>
<dbReference type="Gene3D" id="2.60.40.10">
    <property type="entry name" value="Immunoglobulins"/>
    <property type="match status" value="1"/>
</dbReference>
<dbReference type="Gene3D" id="3.30.160.60">
    <property type="entry name" value="Classic Zinc Finger"/>
    <property type="match status" value="1"/>
</dbReference>
<evidence type="ECO:0000256" key="4">
    <source>
        <dbReference type="ARBA" id="ARBA00022737"/>
    </source>
</evidence>
<feature type="repeat" description="NHL" evidence="9">
    <location>
        <begin position="350"/>
        <end position="393"/>
    </location>
</feature>
<dbReference type="Pfam" id="PF13445">
    <property type="entry name" value="zf-RING_UBOX"/>
    <property type="match status" value="1"/>
</dbReference>
<dbReference type="SUPFAM" id="SSF57850">
    <property type="entry name" value="RING/U-box"/>
    <property type="match status" value="1"/>
</dbReference>
<dbReference type="SUPFAM" id="SSF101898">
    <property type="entry name" value="NHL repeat"/>
    <property type="match status" value="1"/>
</dbReference>
<dbReference type="RefSeq" id="XP_006817473.1">
    <property type="nucleotide sequence ID" value="XM_006817410.1"/>
</dbReference>
<dbReference type="SUPFAM" id="SSF81296">
    <property type="entry name" value="E set domains"/>
    <property type="match status" value="1"/>
</dbReference>
<dbReference type="SMART" id="SM00557">
    <property type="entry name" value="IG_FLMN"/>
    <property type="match status" value="1"/>
</dbReference>
<dbReference type="PROSITE" id="PS50089">
    <property type="entry name" value="ZF_RING_2"/>
    <property type="match status" value="1"/>
</dbReference>
<dbReference type="InterPro" id="IPR017868">
    <property type="entry name" value="Filamin/ABP280_repeat-like"/>
</dbReference>
<dbReference type="InterPro" id="IPR001258">
    <property type="entry name" value="NHL_repeat"/>
</dbReference>
<evidence type="ECO:0000256" key="1">
    <source>
        <dbReference type="ARBA" id="ARBA00008518"/>
    </source>
</evidence>
<dbReference type="PROSITE" id="PS50194">
    <property type="entry name" value="FILAMIN_REPEAT"/>
    <property type="match status" value="1"/>
</dbReference>
<dbReference type="InterPro" id="IPR011042">
    <property type="entry name" value="6-blade_b-propeller_TolB-like"/>
</dbReference>
<dbReference type="SMART" id="SM00336">
    <property type="entry name" value="BBOX"/>
    <property type="match status" value="2"/>
</dbReference>
<evidence type="ECO:0000256" key="5">
    <source>
        <dbReference type="ARBA" id="ARBA00022771"/>
    </source>
</evidence>
<accession>A0ABM0MBT2</accession>
<dbReference type="PROSITE" id="PS51125">
    <property type="entry name" value="NHL"/>
    <property type="match status" value="3"/>
</dbReference>
<feature type="repeat" description="Filamin" evidence="8">
    <location>
        <begin position="255"/>
        <end position="345"/>
    </location>
</feature>
<evidence type="ECO:0000256" key="3">
    <source>
        <dbReference type="ARBA" id="ARBA00022723"/>
    </source>
</evidence>
<dbReference type="Gene3D" id="3.30.40.10">
    <property type="entry name" value="Zinc/RING finger domain, C3HC4 (zinc finger)"/>
    <property type="match status" value="1"/>
</dbReference>
<evidence type="ECO:0000256" key="8">
    <source>
        <dbReference type="PROSITE-ProRule" id="PRU00087"/>
    </source>
</evidence>
<feature type="domain" description="RING-type" evidence="10">
    <location>
        <begin position="21"/>
        <end position="63"/>
    </location>
</feature>
<evidence type="ECO:0000256" key="2">
    <source>
        <dbReference type="ARBA" id="ARBA00022553"/>
    </source>
</evidence>
<dbReference type="InterPro" id="IPR027370">
    <property type="entry name" value="Znf-RING_euk"/>
</dbReference>
<keyword evidence="4" id="KW-0677">Repeat</keyword>
<dbReference type="InterPro" id="IPR050952">
    <property type="entry name" value="TRIM-NHL_E3_ligases"/>
</dbReference>
<evidence type="ECO:0000313" key="13">
    <source>
        <dbReference type="RefSeq" id="XP_006817473.1"/>
    </source>
</evidence>
<proteinExistence type="inferred from homology"/>
<evidence type="ECO:0000259" key="11">
    <source>
        <dbReference type="PROSITE" id="PS50119"/>
    </source>
</evidence>
<dbReference type="CDD" id="cd05819">
    <property type="entry name" value="NHL"/>
    <property type="match status" value="1"/>
</dbReference>
<dbReference type="Proteomes" id="UP000694865">
    <property type="component" value="Unplaced"/>
</dbReference>
<dbReference type="SUPFAM" id="SSF57845">
    <property type="entry name" value="B-box zinc-binding domain"/>
    <property type="match status" value="1"/>
</dbReference>
<dbReference type="SMART" id="SM00184">
    <property type="entry name" value="RING"/>
    <property type="match status" value="1"/>
</dbReference>
<dbReference type="PROSITE" id="PS50119">
    <property type="entry name" value="ZF_BBOX"/>
    <property type="match status" value="2"/>
</dbReference>
<keyword evidence="3" id="KW-0479">Metal-binding</keyword>
<dbReference type="Pfam" id="PF01436">
    <property type="entry name" value="NHL"/>
    <property type="match status" value="1"/>
</dbReference>
<feature type="repeat" description="NHL" evidence="9">
    <location>
        <begin position="529"/>
        <end position="571"/>
    </location>
</feature>
<protein>
    <submittedName>
        <fullName evidence="13">Tripartite motif-containing protein 2-like</fullName>
    </submittedName>
</protein>
<dbReference type="PANTHER" id="PTHR24104:SF57">
    <property type="entry name" value="BEE-MILK PROTEIN"/>
    <property type="match status" value="1"/>
</dbReference>
<organism evidence="12 13">
    <name type="scientific">Saccoglossus kowalevskii</name>
    <name type="common">Acorn worm</name>
    <dbReference type="NCBI Taxonomy" id="10224"/>
    <lineage>
        <taxon>Eukaryota</taxon>
        <taxon>Metazoa</taxon>
        <taxon>Hemichordata</taxon>
        <taxon>Enteropneusta</taxon>
        <taxon>Harrimaniidae</taxon>
        <taxon>Saccoglossus</taxon>
    </lineage>
</organism>
<dbReference type="InterPro" id="IPR017907">
    <property type="entry name" value="Znf_RING_CS"/>
</dbReference>